<feature type="compositionally biased region" description="Basic and acidic residues" evidence="2">
    <location>
        <begin position="36"/>
        <end position="49"/>
    </location>
</feature>
<proteinExistence type="predicted"/>
<evidence type="ECO:0000256" key="2">
    <source>
        <dbReference type="SAM" id="MobiDB-lite"/>
    </source>
</evidence>
<dbReference type="PANTHER" id="PTHR11717:SF7">
    <property type="entry name" value="LOW MOLECULAR WEIGHT PHOSPHOTYROSINE PROTEIN PHOSPHATASE"/>
    <property type="match status" value="1"/>
</dbReference>
<dbReference type="InterPro" id="IPR036196">
    <property type="entry name" value="Ptyr_pPase_sf"/>
</dbReference>
<dbReference type="CDD" id="cd16343">
    <property type="entry name" value="LMWPTP"/>
    <property type="match status" value="1"/>
</dbReference>
<dbReference type="SMART" id="SM00226">
    <property type="entry name" value="LMWPc"/>
    <property type="match status" value="1"/>
</dbReference>
<dbReference type="SUPFAM" id="SSF52788">
    <property type="entry name" value="Phosphotyrosine protein phosphatases I"/>
    <property type="match status" value="1"/>
</dbReference>
<keyword evidence="5" id="KW-1185">Reference proteome</keyword>
<dbReference type="InterPro" id="IPR050438">
    <property type="entry name" value="LMW_PTPase"/>
</dbReference>
<evidence type="ECO:0000313" key="4">
    <source>
        <dbReference type="EMBL" id="MDP5228448.1"/>
    </source>
</evidence>
<dbReference type="Proteomes" id="UP001232725">
    <property type="component" value="Unassembled WGS sequence"/>
</dbReference>
<evidence type="ECO:0000259" key="3">
    <source>
        <dbReference type="SMART" id="SM00226"/>
    </source>
</evidence>
<evidence type="ECO:0000256" key="1">
    <source>
        <dbReference type="ARBA" id="ARBA00013064"/>
    </source>
</evidence>
<name>A0ABT9IS92_9MICC</name>
<dbReference type="RefSeq" id="WP_305997494.1">
    <property type="nucleotide sequence ID" value="NZ_JAVALS010000015.1"/>
</dbReference>
<sequence>MAETPFRVVTVCTGNICRSPMAEYLLRHALQEDTRRHPEEWGHAGEGHAGEGAAESVRRTVVVDSAGISDEEAGRPMDSRAASQLRELGVDPAGHVARAWDNAWFQGRDLILAMDVNHYRALIRWAPDERSRAKVRMFRSFDPALAGKDPEEQGIYDPWYGDRADFVECGDMISSTLEPLVAFIRASVAHEAQPE</sequence>
<keyword evidence="4" id="KW-0378">Hydrolase</keyword>
<dbReference type="EC" id="3.1.3.48" evidence="1"/>
<feature type="domain" description="Phosphotyrosine protein phosphatase I" evidence="3">
    <location>
        <begin position="6"/>
        <end position="183"/>
    </location>
</feature>
<protein>
    <recommendedName>
        <fullName evidence="1">protein-tyrosine-phosphatase</fullName>
        <ecNumber evidence="1">3.1.3.48</ecNumber>
    </recommendedName>
</protein>
<dbReference type="EMBL" id="JAVALS010000015">
    <property type="protein sequence ID" value="MDP5228448.1"/>
    <property type="molecule type" value="Genomic_DNA"/>
</dbReference>
<accession>A0ABT9IS92</accession>
<dbReference type="PANTHER" id="PTHR11717">
    <property type="entry name" value="LOW MOLECULAR WEIGHT PROTEIN TYROSINE PHOSPHATASE"/>
    <property type="match status" value="1"/>
</dbReference>
<reference evidence="4 5" key="1">
    <citation type="submission" date="2023-08" db="EMBL/GenBank/DDBJ databases">
        <title>Arthrobacter horti sp. nov., isolated from forest soil.</title>
        <authorList>
            <person name="Park M."/>
        </authorList>
    </citation>
    <scope>NUCLEOTIDE SEQUENCE [LARGE SCALE GENOMIC DNA]</scope>
    <source>
        <strain evidence="4 5">YJM1</strain>
    </source>
</reference>
<comment type="caution">
    <text evidence="4">The sequence shown here is derived from an EMBL/GenBank/DDBJ whole genome shotgun (WGS) entry which is preliminary data.</text>
</comment>
<dbReference type="GO" id="GO:0004725">
    <property type="term" value="F:protein tyrosine phosphatase activity"/>
    <property type="evidence" value="ECO:0007669"/>
    <property type="project" value="UniProtKB-EC"/>
</dbReference>
<dbReference type="Pfam" id="PF01451">
    <property type="entry name" value="LMWPc"/>
    <property type="match status" value="2"/>
</dbReference>
<gene>
    <name evidence="4" type="ORF">Q9R02_14895</name>
</gene>
<evidence type="ECO:0000313" key="5">
    <source>
        <dbReference type="Proteomes" id="UP001232725"/>
    </source>
</evidence>
<dbReference type="Gene3D" id="3.40.50.2300">
    <property type="match status" value="1"/>
</dbReference>
<feature type="region of interest" description="Disordered" evidence="2">
    <location>
        <begin position="36"/>
        <end position="55"/>
    </location>
</feature>
<organism evidence="4 5">
    <name type="scientific">Arthrobacter horti</name>
    <dbReference type="NCBI Taxonomy" id="3068273"/>
    <lineage>
        <taxon>Bacteria</taxon>
        <taxon>Bacillati</taxon>
        <taxon>Actinomycetota</taxon>
        <taxon>Actinomycetes</taxon>
        <taxon>Micrococcales</taxon>
        <taxon>Micrococcaceae</taxon>
        <taxon>Arthrobacter</taxon>
    </lineage>
</organism>
<dbReference type="InterPro" id="IPR023485">
    <property type="entry name" value="Ptyr_pPase"/>
</dbReference>